<evidence type="ECO:0000256" key="4">
    <source>
        <dbReference type="ARBA" id="ARBA00022801"/>
    </source>
</evidence>
<accession>A0ABU1JEK1</accession>
<evidence type="ECO:0000256" key="6">
    <source>
        <dbReference type="RuleBase" id="RU004296"/>
    </source>
</evidence>
<evidence type="ECO:0000259" key="8">
    <source>
        <dbReference type="Pfam" id="PF00089"/>
    </source>
</evidence>
<reference evidence="9 10" key="1">
    <citation type="submission" date="2023-07" db="EMBL/GenBank/DDBJ databases">
        <title>Sequencing the genomes of 1000 actinobacteria strains.</title>
        <authorList>
            <person name="Klenk H.-P."/>
        </authorList>
    </citation>
    <scope>NUCLEOTIDE SEQUENCE [LARGE SCALE GENOMIC DNA]</scope>
    <source>
        <strain evidence="9 10">DSM 14555</strain>
    </source>
</reference>
<feature type="chain" id="PRO_5045013829" description="Serine protease" evidence="6">
    <location>
        <begin position="31"/>
        <end position="294"/>
    </location>
</feature>
<comment type="similarity">
    <text evidence="1 6">Belongs to the peptidase S1B family.</text>
</comment>
<organism evidence="9 10">
    <name type="scientific">Arthrobacter russicus</name>
    <dbReference type="NCBI Taxonomy" id="172040"/>
    <lineage>
        <taxon>Bacteria</taxon>
        <taxon>Bacillati</taxon>
        <taxon>Actinomycetota</taxon>
        <taxon>Actinomycetes</taxon>
        <taxon>Micrococcales</taxon>
        <taxon>Micrococcaceae</taxon>
        <taxon>Arthrobacter</taxon>
    </lineage>
</organism>
<feature type="domain" description="Peptidase S1" evidence="8">
    <location>
        <begin position="108"/>
        <end position="281"/>
    </location>
</feature>
<keyword evidence="2 6" id="KW-0645">Protease</keyword>
<dbReference type="InterPro" id="IPR001254">
    <property type="entry name" value="Trypsin_dom"/>
</dbReference>
<evidence type="ECO:0000256" key="7">
    <source>
        <dbReference type="SAM" id="MobiDB-lite"/>
    </source>
</evidence>
<keyword evidence="5 6" id="KW-0720">Serine protease</keyword>
<dbReference type="EMBL" id="JAVDQF010000001">
    <property type="protein sequence ID" value="MDR6269841.1"/>
    <property type="molecule type" value="Genomic_DNA"/>
</dbReference>
<name>A0ABU1JEK1_9MICC</name>
<dbReference type="InterPro" id="IPR050966">
    <property type="entry name" value="Glutamyl_endopeptidase"/>
</dbReference>
<dbReference type="Gene3D" id="2.40.10.10">
    <property type="entry name" value="Trypsin-like serine proteases"/>
    <property type="match status" value="2"/>
</dbReference>
<evidence type="ECO:0000256" key="1">
    <source>
        <dbReference type="ARBA" id="ARBA00008764"/>
    </source>
</evidence>
<dbReference type="Proteomes" id="UP001185069">
    <property type="component" value="Unassembled WGS sequence"/>
</dbReference>
<dbReference type="InterPro" id="IPR018114">
    <property type="entry name" value="TRYPSIN_HIS"/>
</dbReference>
<evidence type="ECO:0000256" key="3">
    <source>
        <dbReference type="ARBA" id="ARBA00022729"/>
    </source>
</evidence>
<dbReference type="PANTHER" id="PTHR15462">
    <property type="entry name" value="SERINE PROTEASE"/>
    <property type="match status" value="1"/>
</dbReference>
<keyword evidence="4 6" id="KW-0378">Hydrolase</keyword>
<evidence type="ECO:0000256" key="2">
    <source>
        <dbReference type="ARBA" id="ARBA00022670"/>
    </source>
</evidence>
<evidence type="ECO:0000313" key="10">
    <source>
        <dbReference type="Proteomes" id="UP001185069"/>
    </source>
</evidence>
<evidence type="ECO:0000313" key="9">
    <source>
        <dbReference type="EMBL" id="MDR6269841.1"/>
    </source>
</evidence>
<dbReference type="PANTHER" id="PTHR15462:SF8">
    <property type="entry name" value="SERINE PROTEASE"/>
    <property type="match status" value="1"/>
</dbReference>
<dbReference type="GO" id="GO:0016787">
    <property type="term" value="F:hydrolase activity"/>
    <property type="evidence" value="ECO:0007669"/>
    <property type="project" value="UniProtKB-KW"/>
</dbReference>
<feature type="compositionally biased region" description="Polar residues" evidence="7">
    <location>
        <begin position="57"/>
        <end position="80"/>
    </location>
</feature>
<proteinExistence type="inferred from homology"/>
<protein>
    <recommendedName>
        <fullName evidence="6">Serine protease</fullName>
        <ecNumber evidence="6">3.4.21.-</ecNumber>
    </recommendedName>
</protein>
<dbReference type="RefSeq" id="WP_309798476.1">
    <property type="nucleotide sequence ID" value="NZ_BAAAHY010000005.1"/>
</dbReference>
<feature type="region of interest" description="Disordered" evidence="7">
    <location>
        <begin position="57"/>
        <end position="83"/>
    </location>
</feature>
<keyword evidence="3 6" id="KW-0732">Signal</keyword>
<dbReference type="PROSITE" id="PS00134">
    <property type="entry name" value="TRYPSIN_HIS"/>
    <property type="match status" value="1"/>
</dbReference>
<feature type="signal peptide" evidence="6">
    <location>
        <begin position="1"/>
        <end position="30"/>
    </location>
</feature>
<evidence type="ECO:0000256" key="5">
    <source>
        <dbReference type="ARBA" id="ARBA00022825"/>
    </source>
</evidence>
<dbReference type="InterPro" id="IPR009003">
    <property type="entry name" value="Peptidase_S1_PA"/>
</dbReference>
<dbReference type="Pfam" id="PF00089">
    <property type="entry name" value="Trypsin"/>
    <property type="match status" value="1"/>
</dbReference>
<dbReference type="InterPro" id="IPR008256">
    <property type="entry name" value="Peptidase_S1B"/>
</dbReference>
<sequence length="294" mass="30329">MKTMTRSLSSLGTASILFAGALLAGGAANAAPTENLPISPVGYSVVNGVPDTANPITRSGITSDTGYNSTSYSDGSQPVSESVIGTDGRTQVKKTTESPFRRTGQIVFKEDSTSYICTGWLISASTVVTAGHCLNGGASTDITFTPARNGSTDPYGTFKATEVWVDGRGVNAAGGDWGVIQLDKPVGDTVGWYGLAPAGAADLRGQTAKVIGYPGDKPRGTMWQHSDKIGSVTDRNFFYQTDTAGGQSGSAVTTSDSNVANGIHIWGTGGNDAKGNGATRITGELFNTLANLRK</sequence>
<gene>
    <name evidence="9" type="ORF">JOE69_002079</name>
</gene>
<keyword evidence="10" id="KW-1185">Reference proteome</keyword>
<dbReference type="SUPFAM" id="SSF50494">
    <property type="entry name" value="Trypsin-like serine proteases"/>
    <property type="match status" value="1"/>
</dbReference>
<dbReference type="EC" id="3.4.21.-" evidence="6"/>
<dbReference type="InterPro" id="IPR043504">
    <property type="entry name" value="Peptidase_S1_PA_chymotrypsin"/>
</dbReference>
<dbReference type="PRINTS" id="PR00839">
    <property type="entry name" value="V8PROTEASE"/>
</dbReference>
<comment type="caution">
    <text evidence="9">The sequence shown here is derived from an EMBL/GenBank/DDBJ whole genome shotgun (WGS) entry which is preliminary data.</text>
</comment>